<evidence type="ECO:0000313" key="3">
    <source>
        <dbReference type="Proteomes" id="UP001189429"/>
    </source>
</evidence>
<reference evidence="2" key="1">
    <citation type="submission" date="2023-10" db="EMBL/GenBank/DDBJ databases">
        <authorList>
            <person name="Chen Y."/>
            <person name="Shah S."/>
            <person name="Dougan E. K."/>
            <person name="Thang M."/>
            <person name="Chan C."/>
        </authorList>
    </citation>
    <scope>NUCLEOTIDE SEQUENCE [LARGE SCALE GENOMIC DNA]</scope>
</reference>
<gene>
    <name evidence="2" type="ORF">PCOR1329_LOCUS4806</name>
</gene>
<proteinExistence type="predicted"/>
<accession>A0ABN9PTC0</accession>
<protein>
    <submittedName>
        <fullName evidence="2">Uncharacterized protein</fullName>
    </submittedName>
</protein>
<comment type="caution">
    <text evidence="2">The sequence shown here is derived from an EMBL/GenBank/DDBJ whole genome shotgun (WGS) entry which is preliminary data.</text>
</comment>
<feature type="compositionally biased region" description="Low complexity" evidence="1">
    <location>
        <begin position="33"/>
        <end position="45"/>
    </location>
</feature>
<feature type="region of interest" description="Disordered" evidence="1">
    <location>
        <begin position="16"/>
        <end position="45"/>
    </location>
</feature>
<organism evidence="2 3">
    <name type="scientific">Prorocentrum cordatum</name>
    <dbReference type="NCBI Taxonomy" id="2364126"/>
    <lineage>
        <taxon>Eukaryota</taxon>
        <taxon>Sar</taxon>
        <taxon>Alveolata</taxon>
        <taxon>Dinophyceae</taxon>
        <taxon>Prorocentrales</taxon>
        <taxon>Prorocentraceae</taxon>
        <taxon>Prorocentrum</taxon>
    </lineage>
</organism>
<dbReference type="EMBL" id="CAUYUJ010001244">
    <property type="protein sequence ID" value="CAK0795003.1"/>
    <property type="molecule type" value="Genomic_DNA"/>
</dbReference>
<evidence type="ECO:0000313" key="2">
    <source>
        <dbReference type="EMBL" id="CAK0795003.1"/>
    </source>
</evidence>
<feature type="non-terminal residue" evidence="2">
    <location>
        <position position="218"/>
    </location>
</feature>
<name>A0ABN9PTC0_9DINO</name>
<dbReference type="Proteomes" id="UP001189429">
    <property type="component" value="Unassembled WGS sequence"/>
</dbReference>
<feature type="compositionally biased region" description="Basic residues" evidence="1">
    <location>
        <begin position="16"/>
        <end position="29"/>
    </location>
</feature>
<feature type="non-terminal residue" evidence="2">
    <location>
        <position position="1"/>
    </location>
</feature>
<evidence type="ECO:0000256" key="1">
    <source>
        <dbReference type="SAM" id="MobiDB-lite"/>
    </source>
</evidence>
<keyword evidence="3" id="KW-1185">Reference proteome</keyword>
<sequence>AIWVLACTGATLQTRRHARLRRPRPRRGQRWSPATPAAAAPWLPPLGMAGPEAALLTTGGGCEEDEEEDGVQVESGAPRPAACRASLAVGLCGALASGALLAALRLRPEWRRRAGSLLQRRQWPDGASLPRLLRGFVGGAEAGGHEGLLAHVAWELEQEAELDTWQMLQVQAAIYSQPRASSEQTGVLQHCSIVQGKSLGDGWVQLKDQQGYAPQRAK</sequence>